<keyword evidence="4" id="KW-1185">Reference proteome</keyword>
<dbReference type="EMBL" id="BGPR01132771">
    <property type="protein sequence ID" value="GBN49822.1"/>
    <property type="molecule type" value="Genomic_DNA"/>
</dbReference>
<organism evidence="3 4">
    <name type="scientific">Araneus ventricosus</name>
    <name type="common">Orbweaver spider</name>
    <name type="synonym">Epeira ventricosa</name>
    <dbReference type="NCBI Taxonomy" id="182803"/>
    <lineage>
        <taxon>Eukaryota</taxon>
        <taxon>Metazoa</taxon>
        <taxon>Ecdysozoa</taxon>
        <taxon>Arthropoda</taxon>
        <taxon>Chelicerata</taxon>
        <taxon>Arachnida</taxon>
        <taxon>Araneae</taxon>
        <taxon>Araneomorphae</taxon>
        <taxon>Entelegynae</taxon>
        <taxon>Araneoidea</taxon>
        <taxon>Araneidae</taxon>
        <taxon>Araneus</taxon>
    </lineage>
</organism>
<gene>
    <name evidence="2" type="ORF">AVEN_68686_1</name>
    <name evidence="3" type="ORF">AVEN_79562_1</name>
</gene>
<evidence type="ECO:0000313" key="4">
    <source>
        <dbReference type="Proteomes" id="UP000499080"/>
    </source>
</evidence>
<feature type="region of interest" description="Disordered" evidence="1">
    <location>
        <begin position="99"/>
        <end position="156"/>
    </location>
</feature>
<sequence>MLRSHFWFSTSVLIDWDTAIIIRVQWLVTKWPSLAHAPTPKGHPVIGKGTTTTSPMLYPPEQRFPTCGTRTPGYEKDQLGTDGWREVMTVGILENKKTKQGVREGMKVGNPCSRGSESPLTFPATSDSRTRDALPTRGADKVEKKDRSWAYGKKSA</sequence>
<evidence type="ECO:0000256" key="1">
    <source>
        <dbReference type="SAM" id="MobiDB-lite"/>
    </source>
</evidence>
<name>A0A4Y2PH68_ARAVE</name>
<dbReference type="Proteomes" id="UP000499080">
    <property type="component" value="Unassembled WGS sequence"/>
</dbReference>
<reference evidence="3 4" key="1">
    <citation type="journal article" date="2019" name="Sci. Rep.">
        <title>Orb-weaving spider Araneus ventricosus genome elucidates the spidroin gene catalogue.</title>
        <authorList>
            <person name="Kono N."/>
            <person name="Nakamura H."/>
            <person name="Ohtoshi R."/>
            <person name="Moran D.A.P."/>
            <person name="Shinohara A."/>
            <person name="Yoshida Y."/>
            <person name="Fujiwara M."/>
            <person name="Mori M."/>
            <person name="Tomita M."/>
            <person name="Arakawa K."/>
        </authorList>
    </citation>
    <scope>NUCLEOTIDE SEQUENCE [LARGE SCALE GENOMIC DNA]</scope>
</reference>
<evidence type="ECO:0000313" key="2">
    <source>
        <dbReference type="EMBL" id="GBN49822.1"/>
    </source>
</evidence>
<accession>A0A4Y2PH68</accession>
<proteinExistence type="predicted"/>
<dbReference type="EMBL" id="BGPR01132775">
    <property type="protein sequence ID" value="GBN49830.1"/>
    <property type="molecule type" value="Genomic_DNA"/>
</dbReference>
<feature type="compositionally biased region" description="Polar residues" evidence="1">
    <location>
        <begin position="113"/>
        <end position="127"/>
    </location>
</feature>
<protein>
    <submittedName>
        <fullName evidence="3">Uncharacterized protein</fullName>
    </submittedName>
</protein>
<dbReference type="AlphaFoldDB" id="A0A4Y2PH68"/>
<comment type="caution">
    <text evidence="3">The sequence shown here is derived from an EMBL/GenBank/DDBJ whole genome shotgun (WGS) entry which is preliminary data.</text>
</comment>
<evidence type="ECO:0000313" key="3">
    <source>
        <dbReference type="EMBL" id="GBN49830.1"/>
    </source>
</evidence>
<feature type="compositionally biased region" description="Basic and acidic residues" evidence="1">
    <location>
        <begin position="128"/>
        <end position="148"/>
    </location>
</feature>